<dbReference type="Pfam" id="PF19006">
    <property type="entry name" value="DUF5735"/>
    <property type="match status" value="1"/>
</dbReference>
<evidence type="ECO:0000313" key="5">
    <source>
        <dbReference type="WBParaSite" id="MCOS_0000773701-mRNA-1"/>
    </source>
</evidence>
<reference evidence="3 4" key="2">
    <citation type="submission" date="2018-10" db="EMBL/GenBank/DDBJ databases">
        <authorList>
            <consortium name="Pathogen Informatics"/>
        </authorList>
    </citation>
    <scope>NUCLEOTIDE SEQUENCE [LARGE SCALE GENOMIC DNA]</scope>
</reference>
<organism evidence="5">
    <name type="scientific">Mesocestoides corti</name>
    <name type="common">Flatworm</name>
    <dbReference type="NCBI Taxonomy" id="53468"/>
    <lineage>
        <taxon>Eukaryota</taxon>
        <taxon>Metazoa</taxon>
        <taxon>Spiralia</taxon>
        <taxon>Lophotrochozoa</taxon>
        <taxon>Platyhelminthes</taxon>
        <taxon>Cestoda</taxon>
        <taxon>Eucestoda</taxon>
        <taxon>Cyclophyllidea</taxon>
        <taxon>Mesocestoididae</taxon>
        <taxon>Mesocestoides</taxon>
    </lineage>
</organism>
<feature type="domain" description="DUF5735" evidence="2">
    <location>
        <begin position="2"/>
        <end position="37"/>
    </location>
</feature>
<name>A0A0R3UJN7_MESCO</name>
<feature type="region of interest" description="Disordered" evidence="1">
    <location>
        <begin position="207"/>
        <end position="229"/>
    </location>
</feature>
<dbReference type="OrthoDB" id="6274470at2759"/>
<dbReference type="Proteomes" id="UP000267029">
    <property type="component" value="Unassembled WGS sequence"/>
</dbReference>
<gene>
    <name evidence="3" type="ORF">MCOS_LOCUS7738</name>
</gene>
<dbReference type="WBParaSite" id="MCOS_0000773701-mRNA-1">
    <property type="protein sequence ID" value="MCOS_0000773701-mRNA-1"/>
    <property type="gene ID" value="MCOS_0000773701"/>
</dbReference>
<keyword evidence="4" id="KW-1185">Reference proteome</keyword>
<dbReference type="AlphaFoldDB" id="A0A0R3UJN7"/>
<reference evidence="5" key="1">
    <citation type="submission" date="2017-02" db="UniProtKB">
        <authorList>
            <consortium name="WormBaseParasite"/>
        </authorList>
    </citation>
    <scope>IDENTIFICATION</scope>
</reference>
<evidence type="ECO:0000313" key="4">
    <source>
        <dbReference type="Proteomes" id="UP000267029"/>
    </source>
</evidence>
<dbReference type="EMBL" id="UXSR01005402">
    <property type="protein sequence ID" value="VDD81735.1"/>
    <property type="molecule type" value="Genomic_DNA"/>
</dbReference>
<evidence type="ECO:0000313" key="3">
    <source>
        <dbReference type="EMBL" id="VDD81735.1"/>
    </source>
</evidence>
<protein>
    <submittedName>
        <fullName evidence="5">DUF5735 domain-containing protein</fullName>
    </submittedName>
</protein>
<proteinExistence type="predicted"/>
<dbReference type="InterPro" id="IPR043793">
    <property type="entry name" value="DUF5735"/>
</dbReference>
<sequence length="324" mass="36888">MECSAKIDLDFIRRQAQISVPDRNEIIISYNVTALDASSMNPQGPIIERDDVTNSLIYKNMKLPSVIIRRRPDMEFATLVTDENGFPSIQVEVPGISGSNYFDLFILQTTQTNVWKLKLEFVFSSQLRFLWTKEQEGGAWKLQGTPSPRGVAVKMRQRNPPQSQQTSDLDDLDDLQPSLLSQDILHSRTTTRIGQLRFERVSKDSNRFSSSISEPYPQNPTSLPHLGDSDNYLEIEETEEPDYIKIKVASIDWPKGVGNMTAAPDLKGRLVRLPIPENLPDPNSMHVFVQFQVNAGLNFYIFTWHFDCLNNLVLLVNVFCSHKL</sequence>
<evidence type="ECO:0000256" key="1">
    <source>
        <dbReference type="SAM" id="MobiDB-lite"/>
    </source>
</evidence>
<accession>A0A0R3UJN7</accession>
<evidence type="ECO:0000259" key="2">
    <source>
        <dbReference type="Pfam" id="PF19006"/>
    </source>
</evidence>